<dbReference type="RefSeq" id="WP_133580193.1">
    <property type="nucleotide sequence ID" value="NZ_SNYJ01000006.1"/>
</dbReference>
<keyword evidence="3" id="KW-1185">Reference proteome</keyword>
<keyword evidence="1" id="KW-0812">Transmembrane</keyword>
<dbReference type="AlphaFoldDB" id="A0A4R6U2Z3"/>
<reference evidence="2 3" key="1">
    <citation type="submission" date="2019-03" db="EMBL/GenBank/DDBJ databases">
        <title>Genomic Encyclopedia of Type Strains, Phase IV (KMG-IV): sequencing the most valuable type-strain genomes for metagenomic binning, comparative biology and taxonomic classification.</title>
        <authorList>
            <person name="Goeker M."/>
        </authorList>
    </citation>
    <scope>NUCLEOTIDE SEQUENCE [LARGE SCALE GENOMIC DNA]</scope>
    <source>
        <strain evidence="2 3">DSM 28697</strain>
    </source>
</reference>
<proteinExistence type="predicted"/>
<evidence type="ECO:0000256" key="1">
    <source>
        <dbReference type="SAM" id="Phobius"/>
    </source>
</evidence>
<evidence type="ECO:0000313" key="3">
    <source>
        <dbReference type="Proteomes" id="UP000295632"/>
    </source>
</evidence>
<protein>
    <submittedName>
        <fullName evidence="2">Uncharacterized protein</fullName>
    </submittedName>
</protein>
<sequence length="68" mass="7680">MSSILEQASLAGSTMLLLCGYFVILNYHRKKKERKPSRGDVLIYMVTWLAVILYAGSSLLLLLDKIYA</sequence>
<gene>
    <name evidence="2" type="ORF">EV213_10687</name>
</gene>
<keyword evidence="1" id="KW-0472">Membrane</keyword>
<organism evidence="2 3">
    <name type="scientific">Aureibacillus halotolerans</name>
    <dbReference type="NCBI Taxonomy" id="1508390"/>
    <lineage>
        <taxon>Bacteria</taxon>
        <taxon>Bacillati</taxon>
        <taxon>Bacillota</taxon>
        <taxon>Bacilli</taxon>
        <taxon>Bacillales</taxon>
        <taxon>Bacillaceae</taxon>
        <taxon>Aureibacillus</taxon>
    </lineage>
</organism>
<name>A0A4R6U2Z3_9BACI</name>
<feature type="transmembrane region" description="Helical" evidence="1">
    <location>
        <begin position="12"/>
        <end position="29"/>
    </location>
</feature>
<comment type="caution">
    <text evidence="2">The sequence shown here is derived from an EMBL/GenBank/DDBJ whole genome shotgun (WGS) entry which is preliminary data.</text>
</comment>
<dbReference type="EMBL" id="SNYJ01000006">
    <property type="protein sequence ID" value="TDQ40371.1"/>
    <property type="molecule type" value="Genomic_DNA"/>
</dbReference>
<accession>A0A4R6U2Z3</accession>
<keyword evidence="1" id="KW-1133">Transmembrane helix</keyword>
<evidence type="ECO:0000313" key="2">
    <source>
        <dbReference type="EMBL" id="TDQ40371.1"/>
    </source>
</evidence>
<dbReference type="Proteomes" id="UP000295632">
    <property type="component" value="Unassembled WGS sequence"/>
</dbReference>
<feature type="transmembrane region" description="Helical" evidence="1">
    <location>
        <begin position="41"/>
        <end position="63"/>
    </location>
</feature>